<reference evidence="2 3" key="1">
    <citation type="submission" date="2018-12" db="EMBL/GenBank/DDBJ databases">
        <authorList>
            <person name="Toschakov S.V."/>
        </authorList>
    </citation>
    <scope>NUCLEOTIDE SEQUENCE [LARGE SCALE GENOMIC DNA]</scope>
    <source>
        <strain evidence="2 3">GM2012</strain>
    </source>
</reference>
<dbReference type="SUPFAM" id="SSF54523">
    <property type="entry name" value="Pili subunits"/>
    <property type="match status" value="1"/>
</dbReference>
<dbReference type="Pfam" id="PF07596">
    <property type="entry name" value="SBP_bac_10"/>
    <property type="match status" value="1"/>
</dbReference>
<evidence type="ECO:0000313" key="2">
    <source>
        <dbReference type="EMBL" id="RUL86768.1"/>
    </source>
</evidence>
<feature type="domain" description="DUF1559" evidence="1">
    <location>
        <begin position="35"/>
        <end position="322"/>
    </location>
</feature>
<dbReference type="PANTHER" id="PTHR30093:SF2">
    <property type="entry name" value="TYPE II SECRETION SYSTEM PROTEIN H"/>
    <property type="match status" value="1"/>
</dbReference>
<sequence>MKARTAASRGFTLIELLVVIAIIGVLIALLLPAVQSAREAARRAQCTNNLKQIGIALHNYESAYGSFPFGILSNIPNNGEALASGSNPCDTRLRHTLFTYSLQFIEGTNLYASVNINAPANSIRNITALNQRVATYACPSDGVSDPTPEGYPGYSHGSYAGNAGTINFWRYWTGSSSDPMCGVLQGNGSFVRNWNYGISSIKDGTSNTLFVGEAARDDNEVSGIFNFWNSGEWFGDGMLHRPTGLRFAVPRINAKHVRSAAEVGGDAYAWMSHPTPPSSRNWFANPVALKVGQWGFRSNHPGGANFLFGDGSVRFLKETIDMGQITGDVNTSRMGVYHALSTRNGGEVISADQF</sequence>
<reference evidence="2 3" key="2">
    <citation type="submission" date="2019-01" db="EMBL/GenBank/DDBJ databases">
        <title>Tautonia sociabilis, a novel thermotolerant planctomycete of Isosphaeraceae family, isolated from a 4000 m deep subterranean habitat.</title>
        <authorList>
            <person name="Kovaleva O.L."/>
            <person name="Elcheninov A.G."/>
            <person name="Van Heerden E."/>
            <person name="Toshchakov S.V."/>
            <person name="Novikov A."/>
            <person name="Bonch-Osmolovskaya E.A."/>
            <person name="Kublanov I.V."/>
        </authorList>
    </citation>
    <scope>NUCLEOTIDE SEQUENCE [LARGE SCALE GENOMIC DNA]</scope>
    <source>
        <strain evidence="2 3">GM2012</strain>
    </source>
</reference>
<dbReference type="InterPro" id="IPR027558">
    <property type="entry name" value="Pre_pil_HX9DG_C"/>
</dbReference>
<dbReference type="NCBIfam" id="TIGR02532">
    <property type="entry name" value="IV_pilin_GFxxxE"/>
    <property type="match status" value="1"/>
</dbReference>
<evidence type="ECO:0000259" key="1">
    <source>
        <dbReference type="Pfam" id="PF07596"/>
    </source>
</evidence>
<dbReference type="NCBIfam" id="TIGR04294">
    <property type="entry name" value="pre_pil_HX9DG"/>
    <property type="match status" value="1"/>
</dbReference>
<keyword evidence="3" id="KW-1185">Reference proteome</keyword>
<protein>
    <submittedName>
        <fullName evidence="2">DUF1559 domain-containing protein</fullName>
    </submittedName>
</protein>
<accession>A0A432MHJ0</accession>
<dbReference type="InterPro" id="IPR011453">
    <property type="entry name" value="DUF1559"/>
</dbReference>
<dbReference type="RefSeq" id="WP_126726430.1">
    <property type="nucleotide sequence ID" value="NZ_RYZH01000030.1"/>
</dbReference>
<name>A0A432MHJ0_9BACT</name>
<dbReference type="OrthoDB" id="276696at2"/>
<dbReference type="InterPro" id="IPR012902">
    <property type="entry name" value="N_methyl_site"/>
</dbReference>
<gene>
    <name evidence="2" type="ORF">TsocGM_15535</name>
</gene>
<evidence type="ECO:0000313" key="3">
    <source>
        <dbReference type="Proteomes" id="UP000280296"/>
    </source>
</evidence>
<comment type="caution">
    <text evidence="2">The sequence shown here is derived from an EMBL/GenBank/DDBJ whole genome shotgun (WGS) entry which is preliminary data.</text>
</comment>
<dbReference type="InterPro" id="IPR045584">
    <property type="entry name" value="Pilin-like"/>
</dbReference>
<organism evidence="2 3">
    <name type="scientific">Tautonia sociabilis</name>
    <dbReference type="NCBI Taxonomy" id="2080755"/>
    <lineage>
        <taxon>Bacteria</taxon>
        <taxon>Pseudomonadati</taxon>
        <taxon>Planctomycetota</taxon>
        <taxon>Planctomycetia</taxon>
        <taxon>Isosphaerales</taxon>
        <taxon>Isosphaeraceae</taxon>
        <taxon>Tautonia</taxon>
    </lineage>
</organism>
<dbReference type="Gene3D" id="3.30.700.10">
    <property type="entry name" value="Glycoprotein, Type 4 Pilin"/>
    <property type="match status" value="1"/>
</dbReference>
<dbReference type="Proteomes" id="UP000280296">
    <property type="component" value="Unassembled WGS sequence"/>
</dbReference>
<dbReference type="AlphaFoldDB" id="A0A432MHJ0"/>
<dbReference type="Pfam" id="PF07963">
    <property type="entry name" value="N_methyl"/>
    <property type="match status" value="1"/>
</dbReference>
<dbReference type="PROSITE" id="PS00409">
    <property type="entry name" value="PROKAR_NTER_METHYL"/>
    <property type="match status" value="1"/>
</dbReference>
<proteinExistence type="predicted"/>
<dbReference type="EMBL" id="RYZH01000030">
    <property type="protein sequence ID" value="RUL86768.1"/>
    <property type="molecule type" value="Genomic_DNA"/>
</dbReference>
<dbReference type="PANTHER" id="PTHR30093">
    <property type="entry name" value="GENERAL SECRETION PATHWAY PROTEIN G"/>
    <property type="match status" value="1"/>
</dbReference>